<evidence type="ECO:0000256" key="8">
    <source>
        <dbReference type="ARBA" id="ARBA00023012"/>
    </source>
</evidence>
<keyword evidence="4" id="KW-0808">Transferase</keyword>
<keyword evidence="9" id="KW-0812">Transmembrane</keyword>
<feature type="transmembrane region" description="Helical" evidence="9">
    <location>
        <begin position="36"/>
        <end position="55"/>
    </location>
</feature>
<comment type="catalytic activity">
    <reaction evidence="1">
        <text>ATP + protein L-histidine = ADP + protein N-phospho-L-histidine.</text>
        <dbReference type="EC" id="2.7.13.3"/>
    </reaction>
</comment>
<dbReference type="SUPFAM" id="SSF55874">
    <property type="entry name" value="ATPase domain of HSP90 chaperone/DNA topoisomerase II/histidine kinase"/>
    <property type="match status" value="1"/>
</dbReference>
<dbReference type="PANTHER" id="PTHR24421:SF10">
    <property type="entry name" value="NITRATE_NITRITE SENSOR PROTEIN NARQ"/>
    <property type="match status" value="1"/>
</dbReference>
<comment type="caution">
    <text evidence="11">The sequence shown here is derived from an EMBL/GenBank/DDBJ whole genome shotgun (WGS) entry which is preliminary data.</text>
</comment>
<keyword evidence="12" id="KW-1185">Reference proteome</keyword>
<evidence type="ECO:0000256" key="2">
    <source>
        <dbReference type="ARBA" id="ARBA00012438"/>
    </source>
</evidence>
<dbReference type="RefSeq" id="WP_344238278.1">
    <property type="nucleotide sequence ID" value="NZ_BAAAHH010000004.1"/>
</dbReference>
<keyword evidence="9" id="KW-1133">Transmembrane helix</keyword>
<evidence type="ECO:0000256" key="6">
    <source>
        <dbReference type="ARBA" id="ARBA00022777"/>
    </source>
</evidence>
<keyword evidence="6 11" id="KW-0418">Kinase</keyword>
<name>A0ABN1QJG8_9ACTN</name>
<feature type="transmembrane region" description="Helical" evidence="9">
    <location>
        <begin position="62"/>
        <end position="80"/>
    </location>
</feature>
<dbReference type="Pfam" id="PF02518">
    <property type="entry name" value="HATPase_c"/>
    <property type="match status" value="1"/>
</dbReference>
<dbReference type="EC" id="2.7.13.3" evidence="2"/>
<feature type="transmembrane region" description="Helical" evidence="9">
    <location>
        <begin position="134"/>
        <end position="153"/>
    </location>
</feature>
<evidence type="ECO:0000256" key="7">
    <source>
        <dbReference type="ARBA" id="ARBA00022840"/>
    </source>
</evidence>
<dbReference type="GO" id="GO:0016301">
    <property type="term" value="F:kinase activity"/>
    <property type="evidence" value="ECO:0007669"/>
    <property type="project" value="UniProtKB-KW"/>
</dbReference>
<keyword evidence="9" id="KW-0472">Membrane</keyword>
<evidence type="ECO:0000256" key="5">
    <source>
        <dbReference type="ARBA" id="ARBA00022741"/>
    </source>
</evidence>
<keyword evidence="8" id="KW-0902">Two-component regulatory system</keyword>
<proteinExistence type="predicted"/>
<keyword evidence="5" id="KW-0547">Nucleotide-binding</keyword>
<dbReference type="PANTHER" id="PTHR24421">
    <property type="entry name" value="NITRATE/NITRITE SENSOR PROTEIN NARX-RELATED"/>
    <property type="match status" value="1"/>
</dbReference>
<dbReference type="InterPro" id="IPR036890">
    <property type="entry name" value="HATPase_C_sf"/>
</dbReference>
<evidence type="ECO:0000256" key="4">
    <source>
        <dbReference type="ARBA" id="ARBA00022679"/>
    </source>
</evidence>
<dbReference type="InterPro" id="IPR011712">
    <property type="entry name" value="Sig_transdc_His_kin_sub3_dim/P"/>
</dbReference>
<feature type="domain" description="Histidine kinase/HSP90-like ATPase" evidence="10">
    <location>
        <begin position="274"/>
        <end position="368"/>
    </location>
</feature>
<dbReference type="CDD" id="cd16917">
    <property type="entry name" value="HATPase_UhpB-NarQ-NarX-like"/>
    <property type="match status" value="1"/>
</dbReference>
<dbReference type="InterPro" id="IPR050482">
    <property type="entry name" value="Sensor_HK_TwoCompSys"/>
</dbReference>
<dbReference type="InterPro" id="IPR003594">
    <property type="entry name" value="HATPase_dom"/>
</dbReference>
<keyword evidence="7" id="KW-0067">ATP-binding</keyword>
<reference evidence="11 12" key="1">
    <citation type="journal article" date="2019" name="Int. J. Syst. Evol. Microbiol.">
        <title>The Global Catalogue of Microorganisms (GCM) 10K type strain sequencing project: providing services to taxonomists for standard genome sequencing and annotation.</title>
        <authorList>
            <consortium name="The Broad Institute Genomics Platform"/>
            <consortium name="The Broad Institute Genome Sequencing Center for Infectious Disease"/>
            <person name="Wu L."/>
            <person name="Ma J."/>
        </authorList>
    </citation>
    <scope>NUCLEOTIDE SEQUENCE [LARGE SCALE GENOMIC DNA]</scope>
    <source>
        <strain evidence="11 12">JCM 10696</strain>
    </source>
</reference>
<accession>A0ABN1QJG8</accession>
<evidence type="ECO:0000256" key="3">
    <source>
        <dbReference type="ARBA" id="ARBA00022553"/>
    </source>
</evidence>
<keyword evidence="3" id="KW-0597">Phosphoprotein</keyword>
<dbReference type="EMBL" id="BAAAHH010000004">
    <property type="protein sequence ID" value="GAA0943561.1"/>
    <property type="molecule type" value="Genomic_DNA"/>
</dbReference>
<evidence type="ECO:0000256" key="1">
    <source>
        <dbReference type="ARBA" id="ARBA00000085"/>
    </source>
</evidence>
<protein>
    <recommendedName>
        <fullName evidence="2">histidine kinase</fullName>
        <ecNumber evidence="2">2.7.13.3</ecNumber>
    </recommendedName>
</protein>
<dbReference type="Gene3D" id="3.30.565.10">
    <property type="entry name" value="Histidine kinase-like ATPase, C-terminal domain"/>
    <property type="match status" value="1"/>
</dbReference>
<dbReference type="SMART" id="SM00387">
    <property type="entry name" value="HATPase_c"/>
    <property type="match status" value="1"/>
</dbReference>
<sequence>MNGTDRVNGVDVGLAVVFALGIAFTAYSLSVSWGGVSWLFNGVVGAVVCGLALLRRRWREKAAFAGLAVTAAAIGTAHFTDLPQEPGPITVLALAVLTGTVVRISPPRQACAVAAGGALVAAGTWLWASAAVPVWTTAGWACAVAFGWSRRYLADRARATAEKVRQDERLELARELHDIVAHHLTGILLQAQAAQLVARRDPERAAGALAGIEAAGSEALNAMRRTVGLLRDTGDAPPTSPGPERLSTLVERFNRQGPPARLTEPDDTDDWPQEVSSTVYRIVQEALTNVARHAPQARSVTVEVGRACEEITIEVTDDASPRPSRSRQRSGYGLIGMRERVERLGGTLEAGPLPDAGWSVRAALPLSSEHPE</sequence>
<organism evidence="11 12">
    <name type="scientific">Actinocorallia libanotica</name>
    <dbReference type="NCBI Taxonomy" id="46162"/>
    <lineage>
        <taxon>Bacteria</taxon>
        <taxon>Bacillati</taxon>
        <taxon>Actinomycetota</taxon>
        <taxon>Actinomycetes</taxon>
        <taxon>Streptosporangiales</taxon>
        <taxon>Thermomonosporaceae</taxon>
        <taxon>Actinocorallia</taxon>
    </lineage>
</organism>
<dbReference type="Gene3D" id="1.20.5.1930">
    <property type="match status" value="1"/>
</dbReference>
<evidence type="ECO:0000256" key="9">
    <source>
        <dbReference type="SAM" id="Phobius"/>
    </source>
</evidence>
<evidence type="ECO:0000313" key="11">
    <source>
        <dbReference type="EMBL" id="GAA0943561.1"/>
    </source>
</evidence>
<feature type="transmembrane region" description="Helical" evidence="9">
    <location>
        <begin position="12"/>
        <end position="30"/>
    </location>
</feature>
<gene>
    <name evidence="11" type="ORF">GCM10009550_15640</name>
</gene>
<evidence type="ECO:0000313" key="12">
    <source>
        <dbReference type="Proteomes" id="UP001500665"/>
    </source>
</evidence>
<evidence type="ECO:0000259" key="10">
    <source>
        <dbReference type="SMART" id="SM00387"/>
    </source>
</evidence>
<dbReference type="Pfam" id="PF07730">
    <property type="entry name" value="HisKA_3"/>
    <property type="match status" value="1"/>
</dbReference>
<dbReference type="Proteomes" id="UP001500665">
    <property type="component" value="Unassembled WGS sequence"/>
</dbReference>